<dbReference type="SMART" id="SM00700">
    <property type="entry name" value="JHBP"/>
    <property type="match status" value="1"/>
</dbReference>
<sequence length="261" mass="28946">MFQSKVIILSSAILVLCSAAAIFEKFNKKCDFTDDACLKSLYFGIIEEATDNGIPELGVPKLDPYVLKNERVSVLGMINITIIDGTVNGFKKCALNKFHNDIESLHIQVSLTCENFVVEGKYKIEVTPVLKALIGTLDIHGEGQGKVAIDKVKLDVDVAYEVIKNENGDIRFKLKPEDNTNTFEFLEKVTFAADNVFIGSQDISTVTTNILNENWEFIAKNLGKPVVDLAMTLFTSNGQKVLDVLPIKDLYNTDLSPYIKS</sequence>
<proteinExistence type="predicted"/>
<evidence type="ECO:0000313" key="2">
    <source>
        <dbReference type="EMBL" id="SOQ51062.1"/>
    </source>
</evidence>
<dbReference type="PANTHER" id="PTHR11008:SF32">
    <property type="entry name" value="CIRCADIAN CLOCK-CONTROLLED PROTEIN DAYWAKE-RELATED"/>
    <property type="match status" value="1"/>
</dbReference>
<organism evidence="2">
    <name type="scientific">Spodoptera frugiperda</name>
    <name type="common">Fall armyworm</name>
    <dbReference type="NCBI Taxonomy" id="7108"/>
    <lineage>
        <taxon>Eukaryota</taxon>
        <taxon>Metazoa</taxon>
        <taxon>Ecdysozoa</taxon>
        <taxon>Arthropoda</taxon>
        <taxon>Hexapoda</taxon>
        <taxon>Insecta</taxon>
        <taxon>Pterygota</taxon>
        <taxon>Neoptera</taxon>
        <taxon>Endopterygota</taxon>
        <taxon>Lepidoptera</taxon>
        <taxon>Glossata</taxon>
        <taxon>Ditrysia</taxon>
        <taxon>Noctuoidea</taxon>
        <taxon>Noctuidae</taxon>
        <taxon>Amphipyrinae</taxon>
        <taxon>Spodoptera</taxon>
    </lineage>
</organism>
<dbReference type="AlphaFoldDB" id="A0A2H1WDW3"/>
<dbReference type="PANTHER" id="PTHR11008">
    <property type="entry name" value="PROTEIN TAKEOUT-LIKE PROTEIN"/>
    <property type="match status" value="1"/>
</dbReference>
<dbReference type="InterPro" id="IPR038606">
    <property type="entry name" value="To_sf"/>
</dbReference>
<reference evidence="2" key="1">
    <citation type="submission" date="2016-07" db="EMBL/GenBank/DDBJ databases">
        <authorList>
            <person name="Bretaudeau A."/>
        </authorList>
    </citation>
    <scope>NUCLEOTIDE SEQUENCE</scope>
    <source>
        <strain evidence="2">Rice</strain>
        <tissue evidence="2">Whole body</tissue>
    </source>
</reference>
<dbReference type="Gene3D" id="3.15.10.30">
    <property type="entry name" value="Haemolymph juvenile hormone binding protein"/>
    <property type="match status" value="1"/>
</dbReference>
<dbReference type="EMBL" id="ODYU01007891">
    <property type="protein sequence ID" value="SOQ51062.1"/>
    <property type="molecule type" value="Genomic_DNA"/>
</dbReference>
<feature type="chain" id="PRO_5013561015" evidence="1">
    <location>
        <begin position="20"/>
        <end position="261"/>
    </location>
</feature>
<feature type="signal peptide" evidence="1">
    <location>
        <begin position="1"/>
        <end position="19"/>
    </location>
</feature>
<accession>A0A2H1WDW3</accession>
<keyword evidence="1" id="KW-0732">Signal</keyword>
<dbReference type="Pfam" id="PF06585">
    <property type="entry name" value="JHBP"/>
    <property type="match status" value="1"/>
</dbReference>
<evidence type="ECO:0000256" key="1">
    <source>
        <dbReference type="SAM" id="SignalP"/>
    </source>
</evidence>
<name>A0A2H1WDW3_SPOFR</name>
<gene>
    <name evidence="2" type="ORF">SFRICE_016193</name>
</gene>
<dbReference type="GO" id="GO:0005615">
    <property type="term" value="C:extracellular space"/>
    <property type="evidence" value="ECO:0007669"/>
    <property type="project" value="TreeGrafter"/>
</dbReference>
<protein>
    <submittedName>
        <fullName evidence="2">SFRICE_016193</fullName>
    </submittedName>
</protein>
<dbReference type="InterPro" id="IPR010562">
    <property type="entry name" value="Haemolymph_juvenile_hormone-bd"/>
</dbReference>